<feature type="chain" id="PRO_5042831244" description="Disease resistance protein RPS4B/Roq1-like leucine-rich repeats domain-containing protein" evidence="2">
    <location>
        <begin position="26"/>
        <end position="608"/>
    </location>
</feature>
<proteinExistence type="predicted"/>
<dbReference type="AlphaFoldDB" id="A0AAP0MD55"/>
<dbReference type="PANTHER" id="PTHR45752:SF195">
    <property type="entry name" value="LEUCINE-RICH REPEAT (LRR) FAMILY PROTEIN-RELATED"/>
    <property type="match status" value="1"/>
</dbReference>
<dbReference type="InterPro" id="IPR058546">
    <property type="entry name" value="RPS4B/Roq1-like_LRR"/>
</dbReference>
<keyword evidence="2" id="KW-0732">Signal</keyword>
<protein>
    <recommendedName>
        <fullName evidence="3">Disease resistance protein RPS4B/Roq1-like leucine-rich repeats domain-containing protein</fullName>
    </recommendedName>
</protein>
<dbReference type="Pfam" id="PF23286">
    <property type="entry name" value="LRR_13"/>
    <property type="match status" value="1"/>
</dbReference>
<evidence type="ECO:0000313" key="4">
    <source>
        <dbReference type="EMBL" id="KAK9200605.1"/>
    </source>
</evidence>
<name>A0AAP0MD55_9ROSI</name>
<evidence type="ECO:0000256" key="2">
    <source>
        <dbReference type="SAM" id="SignalP"/>
    </source>
</evidence>
<evidence type="ECO:0000313" key="5">
    <source>
        <dbReference type="Proteomes" id="UP001428341"/>
    </source>
</evidence>
<dbReference type="Proteomes" id="UP001428341">
    <property type="component" value="Unassembled WGS sequence"/>
</dbReference>
<dbReference type="SUPFAM" id="SSF52058">
    <property type="entry name" value="L domain-like"/>
    <property type="match status" value="1"/>
</dbReference>
<keyword evidence="5" id="KW-1185">Reference proteome</keyword>
<feature type="domain" description="Disease resistance protein RPS4B/Roq1-like leucine-rich repeats" evidence="3">
    <location>
        <begin position="73"/>
        <end position="156"/>
    </location>
</feature>
<accession>A0AAP0MD55</accession>
<dbReference type="InterPro" id="IPR050715">
    <property type="entry name" value="LRR-SigEffector_domain"/>
</dbReference>
<organism evidence="4 5">
    <name type="scientific">Citrus x changshan-huyou</name>
    <dbReference type="NCBI Taxonomy" id="2935761"/>
    <lineage>
        <taxon>Eukaryota</taxon>
        <taxon>Viridiplantae</taxon>
        <taxon>Streptophyta</taxon>
        <taxon>Embryophyta</taxon>
        <taxon>Tracheophyta</taxon>
        <taxon>Spermatophyta</taxon>
        <taxon>Magnoliopsida</taxon>
        <taxon>eudicotyledons</taxon>
        <taxon>Gunneridae</taxon>
        <taxon>Pentapetalae</taxon>
        <taxon>rosids</taxon>
        <taxon>malvids</taxon>
        <taxon>Sapindales</taxon>
        <taxon>Rutaceae</taxon>
        <taxon>Aurantioideae</taxon>
        <taxon>Citrus</taxon>
    </lineage>
</organism>
<sequence length="608" mass="66923">MFSAQAEFSLLLCGIPLIIFSGASISGNVVELKLWSTPIEEVPSSIEWLTNLKTLDLKFCRRLKKVSTSICKLKSLSFLDLFCCANLESFPEILEQMELLQEIDLFLSGIKELPSSIEHIEGLKCLRLNSCTKLGFLPESLCNLKKLQKLCLSQCRCLILSGLSSLSSLKCLELSGHNFESLPTGISQLQRLKCLHLINCNMIRSLPELPFCLNYLNTSDCKRLQSLPKISSCLETPSNQTRGNRYLPVMFKFVNCVKLHKGTERNFFANFQRRVHNALPGILHRKEDRKLIDGVESAFVYVEVGFHTADKNRFFRFSVCCKYGSDHSFLLVDSMSIYSDHVILGFDPCWNIELPEGDPHTTVSFEFFIRDVISPSDSSIHHKVKCCGVSPVYAISNQDTIPNSFTLKFAASNEEECTQHGIVHSSDEDEDLRRFTLNLLSIDSDHVYLNPDEAINTQIVDLSVGGFTLEKLPAHELWYEFLQAHRLSPHGLSAHGLSAHESSAHGSSAHGSFAHGSFAHGSSAHGSFAYGSSAHGSSAHGLSAHGSSAHELSAHGLPAHGLSAHEFSTHGSSAHGLFSHGLSAHGSSAHELSAHGLSAHRKSAHGTN</sequence>
<dbReference type="PANTHER" id="PTHR45752">
    <property type="entry name" value="LEUCINE-RICH REPEAT-CONTAINING"/>
    <property type="match status" value="1"/>
</dbReference>
<comment type="caution">
    <text evidence="4">The sequence shown here is derived from an EMBL/GenBank/DDBJ whole genome shotgun (WGS) entry which is preliminary data.</text>
</comment>
<dbReference type="Gene3D" id="3.80.10.10">
    <property type="entry name" value="Ribonuclease Inhibitor"/>
    <property type="match status" value="1"/>
</dbReference>
<feature type="signal peptide" evidence="2">
    <location>
        <begin position="1"/>
        <end position="25"/>
    </location>
</feature>
<keyword evidence="1" id="KW-0611">Plant defense</keyword>
<dbReference type="InterPro" id="IPR032675">
    <property type="entry name" value="LRR_dom_sf"/>
</dbReference>
<dbReference type="EMBL" id="JBCGBO010000005">
    <property type="protein sequence ID" value="KAK9200605.1"/>
    <property type="molecule type" value="Genomic_DNA"/>
</dbReference>
<evidence type="ECO:0000259" key="3">
    <source>
        <dbReference type="Pfam" id="PF23286"/>
    </source>
</evidence>
<gene>
    <name evidence="4" type="ORF">WN944_015803</name>
</gene>
<evidence type="ECO:0000256" key="1">
    <source>
        <dbReference type="ARBA" id="ARBA00022821"/>
    </source>
</evidence>
<reference evidence="4 5" key="1">
    <citation type="submission" date="2024-05" db="EMBL/GenBank/DDBJ databases">
        <title>Haplotype-resolved chromosome-level genome assembly of Huyou (Citrus changshanensis).</title>
        <authorList>
            <person name="Miao C."/>
            <person name="Chen W."/>
            <person name="Wu Y."/>
            <person name="Wang L."/>
            <person name="Zhao S."/>
            <person name="Grierson D."/>
            <person name="Xu C."/>
            <person name="Chen K."/>
        </authorList>
    </citation>
    <scope>NUCLEOTIDE SEQUENCE [LARGE SCALE GENOMIC DNA]</scope>
    <source>
        <strain evidence="4">01-14</strain>
        <tissue evidence="4">Leaf</tissue>
    </source>
</reference>